<dbReference type="Pfam" id="PF00359">
    <property type="entry name" value="PTS_EIIA_2"/>
    <property type="match status" value="1"/>
</dbReference>
<evidence type="ECO:0000256" key="2">
    <source>
        <dbReference type="ARBA" id="ARBA00022448"/>
    </source>
</evidence>
<dbReference type="GO" id="GO:0016020">
    <property type="term" value="C:membrane"/>
    <property type="evidence" value="ECO:0007669"/>
    <property type="project" value="InterPro"/>
</dbReference>
<name>A0AAU9D3D6_9FUSO</name>
<dbReference type="GO" id="GO:0008982">
    <property type="term" value="F:protein-N(PI)-phosphohistidine-sugar phosphotransferase activity"/>
    <property type="evidence" value="ECO:0007669"/>
    <property type="project" value="InterPro"/>
</dbReference>
<dbReference type="PROSITE" id="PS51094">
    <property type="entry name" value="PTS_EIIA_TYPE_2"/>
    <property type="match status" value="1"/>
</dbReference>
<dbReference type="InterPro" id="IPR004715">
    <property type="entry name" value="PTS_IIA_fruc"/>
</dbReference>
<feature type="domain" description="PTS EIIA type-2" evidence="7">
    <location>
        <begin position="8"/>
        <end position="152"/>
    </location>
</feature>
<keyword evidence="5" id="KW-0808">Transferase</keyword>
<dbReference type="SUPFAM" id="SSF55804">
    <property type="entry name" value="Phoshotransferase/anion transport protein"/>
    <property type="match status" value="1"/>
</dbReference>
<proteinExistence type="predicted"/>
<dbReference type="CDD" id="cd00211">
    <property type="entry name" value="PTS_IIA_fru"/>
    <property type="match status" value="1"/>
</dbReference>
<dbReference type="RefSeq" id="WP_307905421.1">
    <property type="nucleotide sequence ID" value="NZ_AP027059.1"/>
</dbReference>
<dbReference type="AlphaFoldDB" id="A0AAU9D3D6"/>
<reference evidence="8 9" key="1">
    <citation type="submission" date="2022-11" db="EMBL/GenBank/DDBJ databases">
        <title>Haliovirga abyssi gen. nov., sp. nov., a mesophilic fermentative bacterium isolated from the Iheya North hydrothermal field and the proposal of Haliovirgaceae fam. nov.</title>
        <authorList>
            <person name="Miyazaki U."/>
            <person name="Tame A."/>
            <person name="Miyazaki J."/>
            <person name="Takai K."/>
            <person name="Sawayama S."/>
            <person name="Kitajima M."/>
            <person name="Okamoto A."/>
            <person name="Nakagawa S."/>
        </authorList>
    </citation>
    <scope>NUCLEOTIDE SEQUENCE [LARGE SCALE GENOMIC DNA]</scope>
    <source>
        <strain evidence="8 9">IC12</strain>
    </source>
</reference>
<dbReference type="InterPro" id="IPR016152">
    <property type="entry name" value="PTrfase/Anion_transptr"/>
</dbReference>
<comment type="subcellular location">
    <subcellularLocation>
        <location evidence="1">Cytoplasm</location>
    </subcellularLocation>
</comment>
<gene>
    <name evidence="8" type="ORF">HLVA_10630</name>
</gene>
<evidence type="ECO:0000256" key="6">
    <source>
        <dbReference type="ARBA" id="ARBA00022683"/>
    </source>
</evidence>
<evidence type="ECO:0000256" key="3">
    <source>
        <dbReference type="ARBA" id="ARBA00022553"/>
    </source>
</evidence>
<keyword evidence="9" id="KW-1185">Reference proteome</keyword>
<dbReference type="PANTHER" id="PTHR47738">
    <property type="entry name" value="PTS SYSTEM FRUCTOSE-LIKE EIIA COMPONENT-RELATED"/>
    <property type="match status" value="1"/>
</dbReference>
<evidence type="ECO:0000313" key="9">
    <source>
        <dbReference type="Proteomes" id="UP001321582"/>
    </source>
</evidence>
<evidence type="ECO:0000256" key="4">
    <source>
        <dbReference type="ARBA" id="ARBA00022597"/>
    </source>
</evidence>
<dbReference type="FunFam" id="3.40.930.10:FF:000009">
    <property type="entry name" value="PTS system, fructose specific IIABC component"/>
    <property type="match status" value="1"/>
</dbReference>
<accession>A0AAU9D3D6</accession>
<dbReference type="InterPro" id="IPR002178">
    <property type="entry name" value="PTS_EIIA_type-2_dom"/>
</dbReference>
<keyword evidence="2" id="KW-0813">Transport</keyword>
<sequence length="154" mass="17447">MNIVKITDFMSEKLINLELKSNTKEEVLKELKELLNGSINILDADKCYEGLVAREKIGSTGIGKGVAIPHTKTDFVTKLTVGFGISREGIDFDSLDNEKTHMFFVFASPIKDSQTYLKVLARISRLIRNKEFRNRLLSANTPNEIIELINKEEE</sequence>
<dbReference type="GO" id="GO:0005737">
    <property type="term" value="C:cytoplasm"/>
    <property type="evidence" value="ECO:0007669"/>
    <property type="project" value="UniProtKB-SubCell"/>
</dbReference>
<evidence type="ECO:0000259" key="7">
    <source>
        <dbReference type="PROSITE" id="PS51094"/>
    </source>
</evidence>
<keyword evidence="3" id="KW-0597">Phosphoprotein</keyword>
<protein>
    <submittedName>
        <fullName evidence="8">PTS sugar transporter subunit IIA</fullName>
    </submittedName>
</protein>
<dbReference type="NCBIfam" id="TIGR00848">
    <property type="entry name" value="fruA"/>
    <property type="match status" value="1"/>
</dbReference>
<dbReference type="Gene3D" id="3.40.930.10">
    <property type="entry name" value="Mannitol-specific EII, Chain A"/>
    <property type="match status" value="1"/>
</dbReference>
<dbReference type="EMBL" id="AP027059">
    <property type="protein sequence ID" value="BDU50494.1"/>
    <property type="molecule type" value="Genomic_DNA"/>
</dbReference>
<dbReference type="Proteomes" id="UP001321582">
    <property type="component" value="Chromosome"/>
</dbReference>
<dbReference type="PANTHER" id="PTHR47738:SF2">
    <property type="entry name" value="PTS SYSTEM FRUCTOSE-LIKE EIIA COMPONENT"/>
    <property type="match status" value="1"/>
</dbReference>
<evidence type="ECO:0000313" key="8">
    <source>
        <dbReference type="EMBL" id="BDU50494.1"/>
    </source>
</evidence>
<organism evidence="8 9">
    <name type="scientific">Haliovirga abyssi</name>
    <dbReference type="NCBI Taxonomy" id="2996794"/>
    <lineage>
        <taxon>Bacteria</taxon>
        <taxon>Fusobacteriati</taxon>
        <taxon>Fusobacteriota</taxon>
        <taxon>Fusobacteriia</taxon>
        <taxon>Fusobacteriales</taxon>
        <taxon>Haliovirgaceae</taxon>
        <taxon>Haliovirga</taxon>
    </lineage>
</organism>
<dbReference type="GO" id="GO:0009401">
    <property type="term" value="P:phosphoenolpyruvate-dependent sugar phosphotransferase system"/>
    <property type="evidence" value="ECO:0007669"/>
    <property type="project" value="UniProtKB-KW"/>
</dbReference>
<keyword evidence="6" id="KW-0598">Phosphotransferase system</keyword>
<dbReference type="KEGG" id="haby:HLVA_10630"/>
<keyword evidence="4 8" id="KW-0762">Sugar transport</keyword>
<evidence type="ECO:0000256" key="1">
    <source>
        <dbReference type="ARBA" id="ARBA00004496"/>
    </source>
</evidence>
<dbReference type="InterPro" id="IPR051541">
    <property type="entry name" value="PTS_SugarTrans_NitroReg"/>
</dbReference>
<evidence type="ECO:0000256" key="5">
    <source>
        <dbReference type="ARBA" id="ARBA00022679"/>
    </source>
</evidence>